<accession>A0AAV7M0E1</accession>
<organism evidence="2 3">
    <name type="scientific">Pleurodeles waltl</name>
    <name type="common">Iberian ribbed newt</name>
    <dbReference type="NCBI Taxonomy" id="8319"/>
    <lineage>
        <taxon>Eukaryota</taxon>
        <taxon>Metazoa</taxon>
        <taxon>Chordata</taxon>
        <taxon>Craniata</taxon>
        <taxon>Vertebrata</taxon>
        <taxon>Euteleostomi</taxon>
        <taxon>Amphibia</taxon>
        <taxon>Batrachia</taxon>
        <taxon>Caudata</taxon>
        <taxon>Salamandroidea</taxon>
        <taxon>Salamandridae</taxon>
        <taxon>Pleurodelinae</taxon>
        <taxon>Pleurodeles</taxon>
    </lineage>
</organism>
<keyword evidence="1" id="KW-1133">Transmembrane helix</keyword>
<reference evidence="2" key="1">
    <citation type="journal article" date="2022" name="bioRxiv">
        <title>Sequencing and chromosome-scale assembly of the giantPleurodeles waltlgenome.</title>
        <authorList>
            <person name="Brown T."/>
            <person name="Elewa A."/>
            <person name="Iarovenko S."/>
            <person name="Subramanian E."/>
            <person name="Araus A.J."/>
            <person name="Petzold A."/>
            <person name="Susuki M."/>
            <person name="Suzuki K.-i.T."/>
            <person name="Hayashi T."/>
            <person name="Toyoda A."/>
            <person name="Oliveira C."/>
            <person name="Osipova E."/>
            <person name="Leigh N.D."/>
            <person name="Simon A."/>
            <person name="Yun M.H."/>
        </authorList>
    </citation>
    <scope>NUCLEOTIDE SEQUENCE</scope>
    <source>
        <strain evidence="2">20211129_DDA</strain>
        <tissue evidence="2">Liver</tissue>
    </source>
</reference>
<keyword evidence="1" id="KW-0812">Transmembrane</keyword>
<evidence type="ECO:0000313" key="3">
    <source>
        <dbReference type="Proteomes" id="UP001066276"/>
    </source>
</evidence>
<evidence type="ECO:0000313" key="2">
    <source>
        <dbReference type="EMBL" id="KAJ1096554.1"/>
    </source>
</evidence>
<dbReference type="AlphaFoldDB" id="A0AAV7M0E1"/>
<keyword evidence="1" id="KW-0472">Membrane</keyword>
<proteinExistence type="predicted"/>
<comment type="caution">
    <text evidence="2">The sequence shown here is derived from an EMBL/GenBank/DDBJ whole genome shotgun (WGS) entry which is preliminary data.</text>
</comment>
<feature type="transmembrane region" description="Helical" evidence="1">
    <location>
        <begin position="52"/>
        <end position="75"/>
    </location>
</feature>
<gene>
    <name evidence="2" type="ORF">NDU88_001690</name>
</gene>
<keyword evidence="3" id="KW-1185">Reference proteome</keyword>
<dbReference type="Proteomes" id="UP001066276">
    <property type="component" value="Chromosome 10"/>
</dbReference>
<protein>
    <submittedName>
        <fullName evidence="2">Uncharacterized protein</fullName>
    </submittedName>
</protein>
<sequence length="85" mass="9743">MPFALLPLETPDEHRRAYVTACAAVEMVQHCVVTRQHGRATQTAMFMVLKRLSFMCLMLVSLASFHTTVMRVFIIHNNRIGFYGK</sequence>
<evidence type="ECO:0000256" key="1">
    <source>
        <dbReference type="SAM" id="Phobius"/>
    </source>
</evidence>
<dbReference type="EMBL" id="JANPWB010000014">
    <property type="protein sequence ID" value="KAJ1096554.1"/>
    <property type="molecule type" value="Genomic_DNA"/>
</dbReference>
<name>A0AAV7M0E1_PLEWA</name>